<protein>
    <submittedName>
        <fullName evidence="5">DEHA2D02728p</fullName>
    </submittedName>
</protein>
<dbReference type="STRING" id="284592.Q6BT84"/>
<dbReference type="InParanoid" id="Q6BT84"/>
<reference evidence="5 6" key="1">
    <citation type="journal article" date="2004" name="Nature">
        <title>Genome evolution in yeasts.</title>
        <authorList>
            <consortium name="Genolevures"/>
            <person name="Dujon B."/>
            <person name="Sherman D."/>
            <person name="Fischer G."/>
            <person name="Durrens P."/>
            <person name="Casaregola S."/>
            <person name="Lafontaine I."/>
            <person name="de Montigny J."/>
            <person name="Marck C."/>
            <person name="Neuveglise C."/>
            <person name="Talla E."/>
            <person name="Goffard N."/>
            <person name="Frangeul L."/>
            <person name="Aigle M."/>
            <person name="Anthouard V."/>
            <person name="Babour A."/>
            <person name="Barbe V."/>
            <person name="Barnay S."/>
            <person name="Blanchin S."/>
            <person name="Beckerich J.M."/>
            <person name="Beyne E."/>
            <person name="Bleykasten C."/>
            <person name="Boisrame A."/>
            <person name="Boyer J."/>
            <person name="Cattolico L."/>
            <person name="Confanioleri F."/>
            <person name="de Daruvar A."/>
            <person name="Despons L."/>
            <person name="Fabre E."/>
            <person name="Fairhead C."/>
            <person name="Ferry-Dumazet H."/>
            <person name="Groppi A."/>
            <person name="Hantraye F."/>
            <person name="Hennequin C."/>
            <person name="Jauniaux N."/>
            <person name="Joyet P."/>
            <person name="Kachouri R."/>
            <person name="Kerrest A."/>
            <person name="Koszul R."/>
            <person name="Lemaire M."/>
            <person name="Lesur I."/>
            <person name="Ma L."/>
            <person name="Muller H."/>
            <person name="Nicaud J.M."/>
            <person name="Nikolski M."/>
            <person name="Oztas S."/>
            <person name="Ozier-Kalogeropoulos O."/>
            <person name="Pellenz S."/>
            <person name="Potier S."/>
            <person name="Richard G.F."/>
            <person name="Straub M.L."/>
            <person name="Suleau A."/>
            <person name="Swennene D."/>
            <person name="Tekaia F."/>
            <person name="Wesolowski-Louvel M."/>
            <person name="Westhof E."/>
            <person name="Wirth B."/>
            <person name="Zeniou-Meyer M."/>
            <person name="Zivanovic I."/>
            <person name="Bolotin-Fukuhara M."/>
            <person name="Thierry A."/>
            <person name="Bouchier C."/>
            <person name="Caudron B."/>
            <person name="Scarpelli C."/>
            <person name="Gaillardin C."/>
            <person name="Weissenbach J."/>
            <person name="Wincker P."/>
            <person name="Souciet J.L."/>
        </authorList>
    </citation>
    <scope>NUCLEOTIDE SEQUENCE [LARGE SCALE GENOMIC DNA]</scope>
    <source>
        <strain evidence="6">ATCC 36239 / CBS 767 / BCRC 21394 / JCM 1990 / NBRC 0083 / IGC 2968</strain>
    </source>
</reference>
<dbReference type="InterPro" id="IPR017932">
    <property type="entry name" value="GATase_2_dom"/>
</dbReference>
<dbReference type="SUPFAM" id="SSF52402">
    <property type="entry name" value="Adenine nucleotide alpha hydrolases-like"/>
    <property type="match status" value="1"/>
</dbReference>
<evidence type="ECO:0000313" key="6">
    <source>
        <dbReference type="Proteomes" id="UP000000599"/>
    </source>
</evidence>
<dbReference type="InterPro" id="IPR051857">
    <property type="entry name" value="Asn_synthetase_domain"/>
</dbReference>
<dbReference type="EMBL" id="CR382136">
    <property type="protein sequence ID" value="CAG86721.2"/>
    <property type="molecule type" value="Genomic_DNA"/>
</dbReference>
<gene>
    <name evidence="5" type="ordered locus">DEHA2D02728g</name>
</gene>
<dbReference type="GO" id="GO:0006529">
    <property type="term" value="P:asparagine biosynthetic process"/>
    <property type="evidence" value="ECO:0007669"/>
    <property type="project" value="UniProtKB-KW"/>
</dbReference>
<dbReference type="Gene3D" id="3.60.20.10">
    <property type="entry name" value="Glutamine Phosphoribosylpyrophosphate, subunit 1, domain 1"/>
    <property type="match status" value="1"/>
</dbReference>
<evidence type="ECO:0000256" key="2">
    <source>
        <dbReference type="ARBA" id="ARBA00022888"/>
    </source>
</evidence>
<feature type="domain" description="Glutamine amidotransferase type-2" evidence="4">
    <location>
        <begin position="101"/>
        <end position="289"/>
    </location>
</feature>
<dbReference type="OMA" id="SVYESCP"/>
<dbReference type="PROSITE" id="PS51278">
    <property type="entry name" value="GATASE_TYPE_2"/>
    <property type="match status" value="1"/>
</dbReference>
<keyword evidence="6" id="KW-1185">Reference proteome</keyword>
<evidence type="ECO:0000313" key="5">
    <source>
        <dbReference type="EMBL" id="CAG86721.2"/>
    </source>
</evidence>
<dbReference type="InterPro" id="IPR001962">
    <property type="entry name" value="Asn_synthase"/>
</dbReference>
<dbReference type="InterPro" id="IPR029055">
    <property type="entry name" value="Ntn_hydrolases_N"/>
</dbReference>
<evidence type="ECO:0000256" key="1">
    <source>
        <dbReference type="ARBA" id="ARBA00022605"/>
    </source>
</evidence>
<sequence>MCGILCRVKLGSDINHPAILTPLSTENIFTKWESDDVQYILKNFIDIDLQSDLKLNVSDQNKLANLEELRNLNSQLIKLNNVIKKNDRADAAKTDIQAKIDEIIGTELQDEYNAETPDIFESLMIKIASRGPDYLSYLQFIDSSNSFQFFSSILSLRQPFYSQPIHNHNHNLILQFNGELYNSECLQSNDTEFIMERLVYNISSSNRNDGILKTITDLNGEFAFTIYDLLESKLYFGRDYIGRRSLLYNIDNLDSLESGSEIIISSLPPGHSNSFKECKSNEIKVFNFKDLILNTVYYESLWDKYGSSNNLNFNPVSSLFNFEKPLDDKLLKLFETLNDACYIRQSTIQPLHPDIKEANIGILFSGGLDCTILAALISKNLQEVPNSKIDLITVGFDNPRTNLKASESPDRQLSKKSWFHLCKLFNNDNFSIRLIEINVDYKEWLVNKKRVEKLMYPCNTEMDLSIAIAFYFASKCDNGLKLDLNDPTVMWEEFKLDESKYMNIQKGYKSYAKVLFSGLGADELFAGYSRHESVFNSLIKPDDPGYNEQRLDKYNDLSDSLIYDIKIIHERNLGRDDRVISSWGKELRYPYLDEKFINYVVNEVEPNLKLYFDWELVKTKKKGEKLVMKPIRKWILRELAEYLELYWVKDELKRAIQFGAKSAKMEIGQSKVKGTDSL</sequence>
<proteinExistence type="predicted"/>
<keyword evidence="3" id="KW-0315">Glutamine amidotransferase</keyword>
<dbReference type="RefSeq" id="XP_458586.2">
    <property type="nucleotide sequence ID" value="XM_458586.1"/>
</dbReference>
<dbReference type="Gene3D" id="3.40.50.620">
    <property type="entry name" value="HUPs"/>
    <property type="match status" value="1"/>
</dbReference>
<dbReference type="AlphaFoldDB" id="Q6BT84"/>
<keyword evidence="1" id="KW-0028">Amino-acid biosynthesis</keyword>
<dbReference type="GO" id="GO:0004066">
    <property type="term" value="F:asparagine synthase (glutamine-hydrolyzing) activity"/>
    <property type="evidence" value="ECO:0007669"/>
    <property type="project" value="InterPro"/>
</dbReference>
<dbReference type="OrthoDB" id="10252281at2759"/>
<organism evidence="5 6">
    <name type="scientific">Debaryomyces hansenii (strain ATCC 36239 / CBS 767 / BCRC 21394 / JCM 1990 / NBRC 0083 / IGC 2968)</name>
    <name type="common">Yeast</name>
    <name type="synonym">Torulaspora hansenii</name>
    <dbReference type="NCBI Taxonomy" id="284592"/>
    <lineage>
        <taxon>Eukaryota</taxon>
        <taxon>Fungi</taxon>
        <taxon>Dikarya</taxon>
        <taxon>Ascomycota</taxon>
        <taxon>Saccharomycotina</taxon>
        <taxon>Pichiomycetes</taxon>
        <taxon>Debaryomycetaceae</taxon>
        <taxon>Debaryomyces</taxon>
    </lineage>
</organism>
<dbReference type="Proteomes" id="UP000000599">
    <property type="component" value="Chromosome D"/>
</dbReference>
<accession>Q6BT84</accession>
<name>Q6BT84_DEBHA</name>
<dbReference type="SUPFAM" id="SSF56235">
    <property type="entry name" value="N-terminal nucleophile aminohydrolases (Ntn hydrolases)"/>
    <property type="match status" value="1"/>
</dbReference>
<dbReference type="eggNOG" id="KOG0573">
    <property type="taxonomic scope" value="Eukaryota"/>
</dbReference>
<dbReference type="HOGENOM" id="CLU_012368_2_0_1"/>
<evidence type="ECO:0000259" key="4">
    <source>
        <dbReference type="PROSITE" id="PS51278"/>
    </source>
</evidence>
<evidence type="ECO:0000256" key="3">
    <source>
        <dbReference type="ARBA" id="ARBA00022962"/>
    </source>
</evidence>
<dbReference type="GeneID" id="2901570"/>
<dbReference type="Pfam" id="PF00733">
    <property type="entry name" value="Asn_synthase"/>
    <property type="match status" value="1"/>
</dbReference>
<dbReference type="PANTHER" id="PTHR45937:SF1">
    <property type="entry name" value="ASPARAGINE SYNTHETASE DOMAIN-CONTAINING PROTEIN 1"/>
    <property type="match status" value="1"/>
</dbReference>
<dbReference type="KEGG" id="dha:DEHA2D02728g"/>
<keyword evidence="2" id="KW-0061">Asparagine biosynthesis</keyword>
<dbReference type="PANTHER" id="PTHR45937">
    <property type="entry name" value="ASPARAGINE SYNTHETASE DOMAIN-CONTAINING PROTEIN 1"/>
    <property type="match status" value="1"/>
</dbReference>
<dbReference type="FunCoup" id="Q6BT84">
    <property type="interactions" value="754"/>
</dbReference>
<dbReference type="Pfam" id="PF13537">
    <property type="entry name" value="GATase_7"/>
    <property type="match status" value="1"/>
</dbReference>
<dbReference type="CDD" id="cd01991">
    <property type="entry name" value="Asn_synthase_B_C"/>
    <property type="match status" value="1"/>
</dbReference>
<dbReference type="VEuPathDB" id="FungiDB:DEHA2D02728g"/>
<dbReference type="InterPro" id="IPR014729">
    <property type="entry name" value="Rossmann-like_a/b/a_fold"/>
</dbReference>